<dbReference type="InterPro" id="IPR030934">
    <property type="entry name" value="Intein_C"/>
</dbReference>
<name>B7KED9_GLOC7</name>
<dbReference type="KEGG" id="cyc:PCC7424_4900"/>
<dbReference type="Pfam" id="PF14579">
    <property type="entry name" value="HHH_6"/>
    <property type="match status" value="1"/>
</dbReference>
<evidence type="ECO:0000313" key="3">
    <source>
        <dbReference type="EMBL" id="ACK73257.1"/>
    </source>
</evidence>
<keyword evidence="3" id="KW-0239">DNA-directed DNA polymerase</keyword>
<dbReference type="OrthoDB" id="525324at2"/>
<dbReference type="PANTHER" id="PTHR32294:SF0">
    <property type="entry name" value="DNA POLYMERASE III SUBUNIT ALPHA"/>
    <property type="match status" value="1"/>
</dbReference>
<keyword evidence="3" id="KW-0808">Transferase</keyword>
<proteinExistence type="predicted"/>
<dbReference type="GO" id="GO:0006260">
    <property type="term" value="P:DNA replication"/>
    <property type="evidence" value="ECO:0007669"/>
    <property type="project" value="InterPro"/>
</dbReference>
<dbReference type="STRING" id="65393.PCC7424_4900"/>
<dbReference type="InterPro" id="IPR004365">
    <property type="entry name" value="NA-bd_OB_tRNA"/>
</dbReference>
<evidence type="ECO:0000259" key="2">
    <source>
        <dbReference type="Pfam" id="PF14579"/>
    </source>
</evidence>
<dbReference type="AlphaFoldDB" id="B7KED9"/>
<dbReference type="Proteomes" id="UP000002384">
    <property type="component" value="Chromosome"/>
</dbReference>
<dbReference type="InterPro" id="IPR004805">
    <property type="entry name" value="DnaE2/DnaE/PolC"/>
</dbReference>
<feature type="domain" description="DNA polymerase helix-hairpin-helix motif" evidence="2">
    <location>
        <begin position="91"/>
        <end position="180"/>
    </location>
</feature>
<reference evidence="4" key="1">
    <citation type="journal article" date="2011" name="MBio">
        <title>Novel metabolic attributes of the genus Cyanothece, comprising a group of unicellular nitrogen-fixing Cyanobacteria.</title>
        <authorList>
            <person name="Bandyopadhyay A."/>
            <person name="Elvitigala T."/>
            <person name="Welsh E."/>
            <person name="Stockel J."/>
            <person name="Liberton M."/>
            <person name="Min H."/>
            <person name="Sherman L.A."/>
            <person name="Pakrasi H.B."/>
        </authorList>
    </citation>
    <scope>NUCLEOTIDE SEQUENCE [LARGE SCALE GENOMIC DNA]</scope>
    <source>
        <strain evidence="4">PCC 7424</strain>
    </source>
</reference>
<dbReference type="InterPro" id="IPR029460">
    <property type="entry name" value="DNAPol_HHH"/>
</dbReference>
<evidence type="ECO:0000259" key="1">
    <source>
        <dbReference type="Pfam" id="PF01336"/>
    </source>
</evidence>
<dbReference type="NCBIfam" id="NF005616">
    <property type="entry name" value="PRK07373.1"/>
    <property type="match status" value="1"/>
</dbReference>
<dbReference type="CDD" id="cd04485">
    <property type="entry name" value="DnaE_OBF"/>
    <property type="match status" value="1"/>
</dbReference>
<dbReference type="NCBIfam" id="TIGR01443">
    <property type="entry name" value="intein_Cterm"/>
    <property type="match status" value="1"/>
</dbReference>
<keyword evidence="4" id="KW-1185">Reference proteome</keyword>
<protein>
    <submittedName>
        <fullName evidence="3">DNA-directed DNA polymerase</fullName>
        <ecNumber evidence="3">2.7.7.7</ecNumber>
    </submittedName>
</protein>
<dbReference type="PANTHER" id="PTHR32294">
    <property type="entry name" value="DNA POLYMERASE III SUBUNIT ALPHA"/>
    <property type="match status" value="1"/>
</dbReference>
<dbReference type="Pfam" id="PF01336">
    <property type="entry name" value="tRNA_anti-codon"/>
    <property type="match status" value="1"/>
</dbReference>
<dbReference type="RefSeq" id="WP_015956839.1">
    <property type="nucleotide sequence ID" value="NC_011729.1"/>
</dbReference>
<evidence type="ECO:0000313" key="4">
    <source>
        <dbReference type="Proteomes" id="UP000002384"/>
    </source>
</evidence>
<dbReference type="eggNOG" id="COG0587">
    <property type="taxonomic scope" value="Bacteria"/>
</dbReference>
<dbReference type="EC" id="2.7.7.7" evidence="3"/>
<keyword evidence="3" id="KW-0548">Nucleotidyltransferase</keyword>
<organism evidence="3 4">
    <name type="scientific">Gloeothece citriformis (strain PCC 7424)</name>
    <name type="common">Cyanothece sp. (strain PCC 7424)</name>
    <dbReference type="NCBI Taxonomy" id="65393"/>
    <lineage>
        <taxon>Bacteria</taxon>
        <taxon>Bacillati</taxon>
        <taxon>Cyanobacteriota</taxon>
        <taxon>Cyanophyceae</taxon>
        <taxon>Oscillatoriophycideae</taxon>
        <taxon>Chroococcales</taxon>
        <taxon>Aphanothecaceae</taxon>
        <taxon>Gloeothece</taxon>
        <taxon>Gloeothece citriformis</taxon>
    </lineage>
</organism>
<dbReference type="GO" id="GO:0003676">
    <property type="term" value="F:nucleic acid binding"/>
    <property type="evidence" value="ECO:0007669"/>
    <property type="project" value="InterPro"/>
</dbReference>
<dbReference type="EMBL" id="CP001291">
    <property type="protein sequence ID" value="ACK73257.1"/>
    <property type="molecule type" value="Genomic_DNA"/>
</dbReference>
<dbReference type="GO" id="GO:0003887">
    <property type="term" value="F:DNA-directed DNA polymerase activity"/>
    <property type="evidence" value="ECO:0007669"/>
    <property type="project" value="UniProtKB-KW"/>
</dbReference>
<dbReference type="Gene3D" id="1.10.150.870">
    <property type="match status" value="1"/>
</dbReference>
<dbReference type="GO" id="GO:0008408">
    <property type="term" value="F:3'-5' exonuclease activity"/>
    <property type="evidence" value="ECO:0007669"/>
    <property type="project" value="InterPro"/>
</dbReference>
<sequence>MVKIISRQSLGIQPVYDIGVEKDHNFLISDGLIASNCFNKSHSTAYAYVTYQTAYLKANYPVEYMTALLTASSDSQEKIEKYRENCQKLNIDVEPPDINRSQKDFTPIKEKILFGLSAVRNLGENAIENILKARQEAGGKFESLADFCSRVDLRIVNRRALETLIYCGAFDQINDNRHQLIEYLDIVIPWAQKRNKEKESGQLNIFDALLENIENKNDNEVVFDQAPNLPSVADYSLDEKLKLEKEHLGFYVSEHPLNHILKKAHVLSPVNLNELETQNSRKLISVVVMINSVKKITTREGKPMAFVGLEDTTAQVEGILFPSAYPRVQEVLSVESPLIMWGKVQKNKDEDKIQLIIEDAEPVEKVKLVMINLSIQEAMNVDRQTTLKALLQNRNGEKNTGKIPVLATIGKGKNRQIVRFGSHYWVQNEYSTIQDLTKAGFSAEAQPLS</sequence>
<gene>
    <name evidence="3" type="ordered locus">PCC7424_4900</name>
</gene>
<dbReference type="HOGENOM" id="CLU_001600_5_1_3"/>
<dbReference type="PROSITE" id="PS50818">
    <property type="entry name" value="INTEIN_C_TER"/>
    <property type="match status" value="1"/>
</dbReference>
<accession>B7KED9</accession>
<dbReference type="Gene3D" id="2.170.16.10">
    <property type="entry name" value="Hedgehog/Intein (Hint) domain"/>
    <property type="match status" value="1"/>
</dbReference>
<feature type="domain" description="OB" evidence="1">
    <location>
        <begin position="285"/>
        <end position="362"/>
    </location>
</feature>